<accession>A0AAE1DQJ1</accession>
<sequence length="88" mass="9562">MGDGWAAERDNAASRPRNSDDWVATTCVISTIFENSSGRPENTHSPLFPFPSTPLPPANPSGILVHQINSIRLGRGRAILNKNAQTHQ</sequence>
<feature type="region of interest" description="Disordered" evidence="1">
    <location>
        <begin position="1"/>
        <end position="20"/>
    </location>
</feature>
<comment type="caution">
    <text evidence="2">The sequence shown here is derived from an EMBL/GenBank/DDBJ whole genome shotgun (WGS) entry which is preliminary data.</text>
</comment>
<organism evidence="2 3">
    <name type="scientific">Elysia crispata</name>
    <name type="common">lettuce slug</name>
    <dbReference type="NCBI Taxonomy" id="231223"/>
    <lineage>
        <taxon>Eukaryota</taxon>
        <taxon>Metazoa</taxon>
        <taxon>Spiralia</taxon>
        <taxon>Lophotrochozoa</taxon>
        <taxon>Mollusca</taxon>
        <taxon>Gastropoda</taxon>
        <taxon>Heterobranchia</taxon>
        <taxon>Euthyneura</taxon>
        <taxon>Panpulmonata</taxon>
        <taxon>Sacoglossa</taxon>
        <taxon>Placobranchoidea</taxon>
        <taxon>Plakobranchidae</taxon>
        <taxon>Elysia</taxon>
    </lineage>
</organism>
<dbReference type="EMBL" id="JAWDGP010002843">
    <property type="protein sequence ID" value="KAK3779371.1"/>
    <property type="molecule type" value="Genomic_DNA"/>
</dbReference>
<feature type="region of interest" description="Disordered" evidence="1">
    <location>
        <begin position="35"/>
        <end position="54"/>
    </location>
</feature>
<evidence type="ECO:0000256" key="1">
    <source>
        <dbReference type="SAM" id="MobiDB-lite"/>
    </source>
</evidence>
<name>A0AAE1DQJ1_9GAST</name>
<dbReference type="AlphaFoldDB" id="A0AAE1DQJ1"/>
<protein>
    <submittedName>
        <fullName evidence="2">Uncharacterized protein</fullName>
    </submittedName>
</protein>
<evidence type="ECO:0000313" key="2">
    <source>
        <dbReference type="EMBL" id="KAK3779371.1"/>
    </source>
</evidence>
<evidence type="ECO:0000313" key="3">
    <source>
        <dbReference type="Proteomes" id="UP001283361"/>
    </source>
</evidence>
<dbReference type="Proteomes" id="UP001283361">
    <property type="component" value="Unassembled WGS sequence"/>
</dbReference>
<proteinExistence type="predicted"/>
<reference evidence="2" key="1">
    <citation type="journal article" date="2023" name="G3 (Bethesda)">
        <title>A reference genome for the long-term kleptoplast-retaining sea slug Elysia crispata morphotype clarki.</title>
        <authorList>
            <person name="Eastman K.E."/>
            <person name="Pendleton A.L."/>
            <person name="Shaikh M.A."/>
            <person name="Suttiyut T."/>
            <person name="Ogas R."/>
            <person name="Tomko P."/>
            <person name="Gavelis G."/>
            <person name="Widhalm J.R."/>
            <person name="Wisecaver J.H."/>
        </authorList>
    </citation>
    <scope>NUCLEOTIDE SEQUENCE</scope>
    <source>
        <strain evidence="2">ECLA1</strain>
    </source>
</reference>
<keyword evidence="3" id="KW-1185">Reference proteome</keyword>
<gene>
    <name evidence="2" type="ORF">RRG08_052593</name>
</gene>